<dbReference type="KEGG" id="pmet:G4Y79_21280"/>
<dbReference type="GO" id="GO:0000156">
    <property type="term" value="F:phosphorelay response regulator activity"/>
    <property type="evidence" value="ECO:0007669"/>
    <property type="project" value="TreeGrafter"/>
</dbReference>
<feature type="DNA-binding region" description="OmpR/PhoB-type" evidence="7">
    <location>
        <begin position="127"/>
        <end position="226"/>
    </location>
</feature>
<dbReference type="CDD" id="cd17574">
    <property type="entry name" value="REC_OmpR"/>
    <property type="match status" value="1"/>
</dbReference>
<name>A0A7S8E8A7_9CHLR</name>
<evidence type="ECO:0000256" key="5">
    <source>
        <dbReference type="ARBA" id="ARBA00023163"/>
    </source>
</evidence>
<dbReference type="Gene3D" id="3.40.50.2300">
    <property type="match status" value="1"/>
</dbReference>
<dbReference type="GO" id="GO:0032993">
    <property type="term" value="C:protein-DNA complex"/>
    <property type="evidence" value="ECO:0007669"/>
    <property type="project" value="TreeGrafter"/>
</dbReference>
<dbReference type="InterPro" id="IPR039420">
    <property type="entry name" value="WalR-like"/>
</dbReference>
<dbReference type="SUPFAM" id="SSF46894">
    <property type="entry name" value="C-terminal effector domain of the bipartite response regulators"/>
    <property type="match status" value="1"/>
</dbReference>
<evidence type="ECO:0000256" key="7">
    <source>
        <dbReference type="PROSITE-ProRule" id="PRU01091"/>
    </source>
</evidence>
<keyword evidence="2" id="KW-0902">Two-component regulatory system</keyword>
<dbReference type="InterPro" id="IPR011006">
    <property type="entry name" value="CheY-like_superfamily"/>
</dbReference>
<dbReference type="InterPro" id="IPR036388">
    <property type="entry name" value="WH-like_DNA-bd_sf"/>
</dbReference>
<dbReference type="SUPFAM" id="SSF52172">
    <property type="entry name" value="CheY-like"/>
    <property type="match status" value="1"/>
</dbReference>
<dbReference type="GO" id="GO:0005829">
    <property type="term" value="C:cytosol"/>
    <property type="evidence" value="ECO:0007669"/>
    <property type="project" value="TreeGrafter"/>
</dbReference>
<organism evidence="10 11">
    <name type="scientific">Phototrophicus methaneseepsis</name>
    <dbReference type="NCBI Taxonomy" id="2710758"/>
    <lineage>
        <taxon>Bacteria</taxon>
        <taxon>Bacillati</taxon>
        <taxon>Chloroflexota</taxon>
        <taxon>Candidatus Thermofontia</taxon>
        <taxon>Phototrophicales</taxon>
        <taxon>Phototrophicaceae</taxon>
        <taxon>Phototrophicus</taxon>
    </lineage>
</organism>
<evidence type="ECO:0000256" key="1">
    <source>
        <dbReference type="ARBA" id="ARBA00022553"/>
    </source>
</evidence>
<feature type="domain" description="OmpR/PhoB-type" evidence="9">
    <location>
        <begin position="127"/>
        <end position="226"/>
    </location>
</feature>
<evidence type="ECO:0000256" key="6">
    <source>
        <dbReference type="PROSITE-ProRule" id="PRU00169"/>
    </source>
</evidence>
<dbReference type="Pfam" id="PF00486">
    <property type="entry name" value="Trans_reg_C"/>
    <property type="match status" value="1"/>
</dbReference>
<dbReference type="Gene3D" id="6.10.250.690">
    <property type="match status" value="1"/>
</dbReference>
<evidence type="ECO:0000259" key="8">
    <source>
        <dbReference type="PROSITE" id="PS50110"/>
    </source>
</evidence>
<dbReference type="AlphaFoldDB" id="A0A7S8E8A7"/>
<evidence type="ECO:0000313" key="10">
    <source>
        <dbReference type="EMBL" id="QPC82190.1"/>
    </source>
</evidence>
<dbReference type="EMBL" id="CP062983">
    <property type="protein sequence ID" value="QPC82190.1"/>
    <property type="molecule type" value="Genomic_DNA"/>
</dbReference>
<dbReference type="GO" id="GO:0006355">
    <property type="term" value="P:regulation of DNA-templated transcription"/>
    <property type="evidence" value="ECO:0007669"/>
    <property type="project" value="InterPro"/>
</dbReference>
<keyword evidence="4 7" id="KW-0238">DNA-binding</keyword>
<proteinExistence type="predicted"/>
<accession>A0A7S8E8A7</accession>
<dbReference type="SMART" id="SM00862">
    <property type="entry name" value="Trans_reg_C"/>
    <property type="match status" value="1"/>
</dbReference>
<dbReference type="InterPro" id="IPR001867">
    <property type="entry name" value="OmpR/PhoB-type_DNA-bd"/>
</dbReference>
<dbReference type="GO" id="GO:0000976">
    <property type="term" value="F:transcription cis-regulatory region binding"/>
    <property type="evidence" value="ECO:0007669"/>
    <property type="project" value="TreeGrafter"/>
</dbReference>
<dbReference type="PANTHER" id="PTHR48111">
    <property type="entry name" value="REGULATOR OF RPOS"/>
    <property type="match status" value="1"/>
</dbReference>
<dbReference type="RefSeq" id="WP_195170259.1">
    <property type="nucleotide sequence ID" value="NZ_CP062983.1"/>
</dbReference>
<dbReference type="InterPro" id="IPR001789">
    <property type="entry name" value="Sig_transdc_resp-reg_receiver"/>
</dbReference>
<dbReference type="FunFam" id="3.40.50.2300:FF:000001">
    <property type="entry name" value="DNA-binding response regulator PhoB"/>
    <property type="match status" value="1"/>
</dbReference>
<keyword evidence="5" id="KW-0804">Transcription</keyword>
<dbReference type="Gene3D" id="1.10.10.10">
    <property type="entry name" value="Winged helix-like DNA-binding domain superfamily/Winged helix DNA-binding domain"/>
    <property type="match status" value="1"/>
</dbReference>
<dbReference type="PANTHER" id="PTHR48111:SF21">
    <property type="entry name" value="DNA-BINDING DUAL MASTER TRANSCRIPTIONAL REGULATOR RPAA"/>
    <property type="match status" value="1"/>
</dbReference>
<protein>
    <submittedName>
        <fullName evidence="10">Response regulator transcription factor</fullName>
    </submittedName>
</protein>
<evidence type="ECO:0000259" key="9">
    <source>
        <dbReference type="PROSITE" id="PS51755"/>
    </source>
</evidence>
<gene>
    <name evidence="10" type="ORF">G4Y79_21280</name>
</gene>
<evidence type="ECO:0000256" key="4">
    <source>
        <dbReference type="ARBA" id="ARBA00023125"/>
    </source>
</evidence>
<dbReference type="InterPro" id="IPR016032">
    <property type="entry name" value="Sig_transdc_resp-reg_C-effctor"/>
</dbReference>
<dbReference type="SMART" id="SM00448">
    <property type="entry name" value="REC"/>
    <property type="match status" value="1"/>
</dbReference>
<sequence length="232" mass="26512">MNKILVVEDDRKTANLIRLYLQQSGYTVDVAADGNTALDIAHNWQPDLILLDLMLPEIDGLEVCRMLRMTGSVPIIILTAKSTEDDVLRGLDLGADDYITKPFSPREVVARVRTVLRRSSKESQPTRKELKFGDLLVNLTRHEVRIKDDIIHLTPKEFKLLETMAKEPGRAFTRLELVERAFGYDYEGLERTVDAHVMNLRKKIERNPSHHNYVETVYGIGYRFAEPTGHAV</sequence>
<evidence type="ECO:0000313" key="11">
    <source>
        <dbReference type="Proteomes" id="UP000594468"/>
    </source>
</evidence>
<dbReference type="PROSITE" id="PS51755">
    <property type="entry name" value="OMPR_PHOB"/>
    <property type="match status" value="1"/>
</dbReference>
<keyword evidence="1 6" id="KW-0597">Phosphoprotein</keyword>
<keyword evidence="3" id="KW-0805">Transcription regulation</keyword>
<dbReference type="Proteomes" id="UP000594468">
    <property type="component" value="Chromosome"/>
</dbReference>
<dbReference type="PROSITE" id="PS50110">
    <property type="entry name" value="RESPONSE_REGULATORY"/>
    <property type="match status" value="1"/>
</dbReference>
<evidence type="ECO:0000256" key="3">
    <source>
        <dbReference type="ARBA" id="ARBA00023015"/>
    </source>
</evidence>
<feature type="domain" description="Response regulatory" evidence="8">
    <location>
        <begin position="3"/>
        <end position="116"/>
    </location>
</feature>
<evidence type="ECO:0000256" key="2">
    <source>
        <dbReference type="ARBA" id="ARBA00023012"/>
    </source>
</evidence>
<feature type="modified residue" description="4-aspartylphosphate" evidence="6">
    <location>
        <position position="52"/>
    </location>
</feature>
<keyword evidence="11" id="KW-1185">Reference proteome</keyword>
<dbReference type="FunFam" id="1.10.10.10:FF:000018">
    <property type="entry name" value="DNA-binding response regulator ResD"/>
    <property type="match status" value="1"/>
</dbReference>
<reference evidence="10 11" key="1">
    <citation type="submission" date="2020-02" db="EMBL/GenBank/DDBJ databases">
        <authorList>
            <person name="Zheng R.K."/>
            <person name="Sun C.M."/>
        </authorList>
    </citation>
    <scope>NUCLEOTIDE SEQUENCE [LARGE SCALE GENOMIC DNA]</scope>
    <source>
        <strain evidence="11">rifampicinis</strain>
    </source>
</reference>
<dbReference type="Pfam" id="PF00072">
    <property type="entry name" value="Response_reg"/>
    <property type="match status" value="1"/>
</dbReference>
<dbReference type="CDD" id="cd00383">
    <property type="entry name" value="trans_reg_C"/>
    <property type="match status" value="1"/>
</dbReference>